<protein>
    <submittedName>
        <fullName evidence="5">dTDP-glucose 4,6-dehydratase</fullName>
        <ecNumber evidence="5">4.2.1.46</ecNumber>
    </submittedName>
</protein>
<keyword evidence="2" id="KW-0520">NAD</keyword>
<dbReference type="Gene3D" id="3.90.25.10">
    <property type="entry name" value="UDP-galactose 4-epimerase, domain 1"/>
    <property type="match status" value="1"/>
</dbReference>
<dbReference type="GeneID" id="16574232"/>
<dbReference type="GO" id="GO:0009225">
    <property type="term" value="P:nucleotide-sugar metabolic process"/>
    <property type="evidence" value="ECO:0007669"/>
    <property type="project" value="InterPro"/>
</dbReference>
<dbReference type="GO" id="GO:0008460">
    <property type="term" value="F:dTDP-glucose 4,6-dehydratase activity"/>
    <property type="evidence" value="ECO:0007669"/>
    <property type="project" value="UniProtKB-EC"/>
</dbReference>
<name>A0A3G1A4W8_9CREN</name>
<dbReference type="EC" id="4.2.1.46" evidence="5"/>
<dbReference type="InterPro" id="IPR036291">
    <property type="entry name" value="NAD(P)-bd_dom_sf"/>
</dbReference>
<evidence type="ECO:0000256" key="3">
    <source>
        <dbReference type="ARBA" id="ARBA00023239"/>
    </source>
</evidence>
<dbReference type="SUPFAM" id="SSF51735">
    <property type="entry name" value="NAD(P)-binding Rossmann-fold domains"/>
    <property type="match status" value="1"/>
</dbReference>
<dbReference type="STRING" id="697581.TCARB_0673"/>
<dbReference type="InterPro" id="IPR016040">
    <property type="entry name" value="NAD(P)-bd_dom"/>
</dbReference>
<dbReference type="Pfam" id="PF16363">
    <property type="entry name" value="GDP_Man_Dehyd"/>
    <property type="match status" value="1"/>
</dbReference>
<dbReference type="RefSeq" id="WP_020963233.1">
    <property type="nucleotide sequence ID" value="NZ_CP007493.1"/>
</dbReference>
<reference evidence="6" key="1">
    <citation type="book" date="2010" name="EXTREMOPHILES" publisher="0:0-0">
        <title>Complete genome sequences of ten hyperthermophilic archaea reveal their metabolic capabilities and possible ecological roles.</title>
        <editorList>
            <person name="?"/>
        </editorList>
        <authorList>
            <person name="Ravin N.V."/>
            <person name="Mardanov A.V."/>
            <person name="Bonch-Osmolovskaya E.A."/>
            <person name="Skryabin K.G."/>
        </authorList>
    </citation>
    <scope>NUCLEOTIDE SEQUENCE [LARGE SCALE GENOMIC DNA]</scope>
    <source>
        <strain evidence="6">1505</strain>
    </source>
</reference>
<dbReference type="Gene3D" id="3.40.50.720">
    <property type="entry name" value="NAD(P)-binding Rossmann-like Domain"/>
    <property type="match status" value="1"/>
</dbReference>
<feature type="domain" description="NAD(P)-binding" evidence="4">
    <location>
        <begin position="4"/>
        <end position="302"/>
    </location>
</feature>
<gene>
    <name evidence="5" type="ORF">TCARB_0673</name>
</gene>
<proteinExistence type="predicted"/>
<dbReference type="InterPro" id="IPR005888">
    <property type="entry name" value="dTDP_Gluc_deHydtase"/>
</dbReference>
<dbReference type="CDD" id="cd05246">
    <property type="entry name" value="dTDP_GD_SDR_e"/>
    <property type="match status" value="1"/>
</dbReference>
<evidence type="ECO:0000256" key="2">
    <source>
        <dbReference type="ARBA" id="ARBA00023027"/>
    </source>
</evidence>
<comment type="cofactor">
    <cofactor evidence="1">
        <name>NAD(+)</name>
        <dbReference type="ChEBI" id="CHEBI:57540"/>
    </cofactor>
</comment>
<evidence type="ECO:0000313" key="6">
    <source>
        <dbReference type="Proteomes" id="UP000266720"/>
    </source>
</evidence>
<dbReference type="EMBL" id="CP007493">
    <property type="protein sequence ID" value="AJB41729.1"/>
    <property type="molecule type" value="Genomic_DNA"/>
</dbReference>
<dbReference type="Proteomes" id="UP000266720">
    <property type="component" value="Chromosome"/>
</dbReference>
<sequence length="333" mass="37986">MRLLVTGGAGFMGSNFVHYIYASRPDAEILVYDKFTYAGRIENLKELDTSRVKIVKGDILDQEKFTETLKAFQPDYVVHFAAETHVDRSIKDPSIFIDVNVKGVYIILEALRRHDGPKLIHISTDEVYGDISGEPVTEEAPFKPSSPYSASKASGDLLCQAYWRTYSLPVRIVRPSNNYGPRQFPEKLIPKTILRALNGLPIPVYGDGSQERDWLYVEDFSRGLETIILRGRDGEAYNLPGLNPKTNIQVIQDILTLLGKPHSLITFVPDRPGHDKRYAMRGDKVLSLGWKPQTPWLDGLRKTIEWYKANEWWWRPLLGDEFFSKDTPWGGTR</sequence>
<evidence type="ECO:0000313" key="5">
    <source>
        <dbReference type="EMBL" id="AJB41729.1"/>
    </source>
</evidence>
<organism evidence="5 6">
    <name type="scientific">Thermofilum adornatum 1505</name>
    <dbReference type="NCBI Taxonomy" id="697581"/>
    <lineage>
        <taxon>Archaea</taxon>
        <taxon>Thermoproteota</taxon>
        <taxon>Thermoprotei</taxon>
        <taxon>Thermofilales</taxon>
        <taxon>Thermofilaceae</taxon>
        <taxon>Thermofilum</taxon>
    </lineage>
</organism>
<dbReference type="NCBIfam" id="TIGR01181">
    <property type="entry name" value="dTDP_gluc_dehyt"/>
    <property type="match status" value="1"/>
</dbReference>
<evidence type="ECO:0000259" key="4">
    <source>
        <dbReference type="Pfam" id="PF16363"/>
    </source>
</evidence>
<accession>A0A3G1A4W8</accession>
<keyword evidence="3 5" id="KW-0456">Lyase</keyword>
<dbReference type="KEGG" id="tcb:TCARB_0673"/>
<dbReference type="PANTHER" id="PTHR43000">
    <property type="entry name" value="DTDP-D-GLUCOSE 4,6-DEHYDRATASE-RELATED"/>
    <property type="match status" value="1"/>
</dbReference>
<evidence type="ECO:0000256" key="1">
    <source>
        <dbReference type="ARBA" id="ARBA00001911"/>
    </source>
</evidence>
<dbReference type="AlphaFoldDB" id="A0A3G1A4W8"/>
<dbReference type="GeneID" id="25406115"/>